<dbReference type="Pfam" id="PF01904">
    <property type="entry name" value="DUF72"/>
    <property type="match status" value="1"/>
</dbReference>
<dbReference type="SUPFAM" id="SSF117396">
    <property type="entry name" value="TM1631-like"/>
    <property type="match status" value="1"/>
</dbReference>
<proteinExistence type="predicted"/>
<dbReference type="Gene3D" id="3.20.20.410">
    <property type="entry name" value="Protein of unknown function UPF0759"/>
    <property type="match status" value="1"/>
</dbReference>
<accession>A0A7Y7V9F4</accession>
<protein>
    <submittedName>
        <fullName evidence="1">DUF72 domain-containing protein</fullName>
    </submittedName>
</protein>
<comment type="caution">
    <text evidence="1">The sequence shown here is derived from an EMBL/GenBank/DDBJ whole genome shotgun (WGS) entry which is preliminary data.</text>
</comment>
<reference evidence="1 2" key="1">
    <citation type="submission" date="2020-04" db="EMBL/GenBank/DDBJ databases">
        <title>Molecular characterization of pseudomonads from Agaricus bisporus reveal novel blotch 2 pathogens in Western Europe.</title>
        <authorList>
            <person name="Taparia T."/>
            <person name="Krijger M."/>
            <person name="Haynes E."/>
            <person name="Elpinstone J.G."/>
            <person name="Noble R."/>
            <person name="Van Der Wolf J."/>
        </authorList>
    </citation>
    <scope>NUCLEOTIDE SEQUENCE [LARGE SCALE GENOMIC DNA]</scope>
    <source>
        <strain evidence="1 2">B7002</strain>
    </source>
</reference>
<dbReference type="Proteomes" id="UP000560470">
    <property type="component" value="Unassembled WGS sequence"/>
</dbReference>
<sequence length="100" mass="11270">MAPLFVRCAGWSLPRAHWPDFAGVRFSVKAPKGITHELRLQLCETVLDEFLEQCLHLGEKLGCLLIQSRRDRWLVATRPLPAALPSLVAHTPRHSAHATR</sequence>
<evidence type="ECO:0000313" key="1">
    <source>
        <dbReference type="EMBL" id="NVZ60061.1"/>
    </source>
</evidence>
<dbReference type="InterPro" id="IPR036520">
    <property type="entry name" value="UPF0759_sf"/>
</dbReference>
<dbReference type="AlphaFoldDB" id="A0A7Y7V9F4"/>
<dbReference type="RefSeq" id="WP_177034952.1">
    <property type="nucleotide sequence ID" value="NZ_JACAOZ010000042.1"/>
</dbReference>
<organism evidence="1 2">
    <name type="scientific">Pseudomonas edaphica</name>
    <dbReference type="NCBI Taxonomy" id="2006980"/>
    <lineage>
        <taxon>Bacteria</taxon>
        <taxon>Pseudomonadati</taxon>
        <taxon>Pseudomonadota</taxon>
        <taxon>Gammaproteobacteria</taxon>
        <taxon>Pseudomonadales</taxon>
        <taxon>Pseudomonadaceae</taxon>
        <taxon>Pseudomonas</taxon>
    </lineage>
</organism>
<dbReference type="EMBL" id="JACAOZ010000042">
    <property type="protein sequence ID" value="NVZ60061.1"/>
    <property type="molecule type" value="Genomic_DNA"/>
</dbReference>
<gene>
    <name evidence="1" type="ORF">HX797_27745</name>
</gene>
<dbReference type="InterPro" id="IPR002763">
    <property type="entry name" value="DUF72"/>
</dbReference>
<name>A0A7Y7V9F4_9PSED</name>
<evidence type="ECO:0000313" key="2">
    <source>
        <dbReference type="Proteomes" id="UP000560470"/>
    </source>
</evidence>